<gene>
    <name evidence="1" type="ORF">METZ01_LOCUS78680</name>
</gene>
<evidence type="ECO:0000313" key="1">
    <source>
        <dbReference type="EMBL" id="SVA25826.1"/>
    </source>
</evidence>
<dbReference type="AlphaFoldDB" id="A0A381UC82"/>
<reference evidence="1" key="1">
    <citation type="submission" date="2018-05" db="EMBL/GenBank/DDBJ databases">
        <authorList>
            <person name="Lanie J.A."/>
            <person name="Ng W.-L."/>
            <person name="Kazmierczak K.M."/>
            <person name="Andrzejewski T.M."/>
            <person name="Davidsen T.M."/>
            <person name="Wayne K.J."/>
            <person name="Tettelin H."/>
            <person name="Glass J.I."/>
            <person name="Rusch D."/>
            <person name="Podicherti R."/>
            <person name="Tsui H.-C.T."/>
            <person name="Winkler M.E."/>
        </authorList>
    </citation>
    <scope>NUCLEOTIDE SEQUENCE</scope>
</reference>
<name>A0A381UC82_9ZZZZ</name>
<proteinExistence type="predicted"/>
<protein>
    <submittedName>
        <fullName evidence="1">Uncharacterized protein</fullName>
    </submittedName>
</protein>
<dbReference type="EMBL" id="UINC01006156">
    <property type="protein sequence ID" value="SVA25826.1"/>
    <property type="molecule type" value="Genomic_DNA"/>
</dbReference>
<sequence>MIIIIACLLLIPFTAVATAAIKQRFADGPNRVFSGGPLVSGEIYSGPEPDWSFVNTIPTIEMQLLDPPRSRVIWSVEHEGKLYVWSGYMGTTVGRLWKRWPVQAERNGKAILRINDTRYERELVRIQSGDELDGITAAITNKYPSQTTRTAVETGGVWLFEAAPGL</sequence>
<accession>A0A381UC82</accession>
<organism evidence="1">
    <name type="scientific">marine metagenome</name>
    <dbReference type="NCBI Taxonomy" id="408172"/>
    <lineage>
        <taxon>unclassified sequences</taxon>
        <taxon>metagenomes</taxon>
        <taxon>ecological metagenomes</taxon>
    </lineage>
</organism>